<sequence length="66" mass="7608">QLLARPLDSIWSAHFLHRTPRAKANWHFPSYQCCRPLDQWTVVIPSCSIPPDGGTSNLSHHRLAYR</sequence>
<dbReference type="EnsemblPlants" id="Bo26842s010.1">
    <property type="protein sequence ID" value="Bo26842s010.1"/>
    <property type="gene ID" value="Bo26842s010"/>
</dbReference>
<name>A0A0D3AH26_BRAOL</name>
<dbReference type="AlphaFoldDB" id="A0A0D3AH26"/>
<protein>
    <submittedName>
        <fullName evidence="1">Uncharacterized protein</fullName>
    </submittedName>
</protein>
<evidence type="ECO:0000313" key="1">
    <source>
        <dbReference type="EnsemblPlants" id="Bo26842s010.1"/>
    </source>
</evidence>
<proteinExistence type="predicted"/>
<dbReference type="Proteomes" id="UP000032141">
    <property type="component" value="Unassembled WGS sequence"/>
</dbReference>
<dbReference type="Gramene" id="Bo26842s010.1">
    <property type="protein sequence ID" value="Bo26842s010.1"/>
    <property type="gene ID" value="Bo26842s010"/>
</dbReference>
<keyword evidence="2" id="KW-1185">Reference proteome</keyword>
<reference evidence="1" key="2">
    <citation type="submission" date="2015-06" db="UniProtKB">
        <authorList>
            <consortium name="EnsemblPlants"/>
        </authorList>
    </citation>
    <scope>IDENTIFICATION</scope>
</reference>
<accession>A0A0D3AH26</accession>
<evidence type="ECO:0000313" key="2">
    <source>
        <dbReference type="Proteomes" id="UP000032141"/>
    </source>
</evidence>
<reference evidence="1" key="1">
    <citation type="journal article" date="2014" name="Genome Biol.">
        <title>Transcriptome and methylome profiling reveals relics of genome dominance in the mesopolyploid Brassica oleracea.</title>
        <authorList>
            <person name="Parkin I.A."/>
            <person name="Koh C."/>
            <person name="Tang H."/>
            <person name="Robinson S.J."/>
            <person name="Kagale S."/>
            <person name="Clarke W.E."/>
            <person name="Town C.D."/>
            <person name="Nixon J."/>
            <person name="Krishnakumar V."/>
            <person name="Bidwell S.L."/>
            <person name="Denoeud F."/>
            <person name="Belcram H."/>
            <person name="Links M.G."/>
            <person name="Just J."/>
            <person name="Clarke C."/>
            <person name="Bender T."/>
            <person name="Huebert T."/>
            <person name="Mason A.S."/>
            <person name="Pires J.C."/>
            <person name="Barker G."/>
            <person name="Moore J."/>
            <person name="Walley P.G."/>
            <person name="Manoli S."/>
            <person name="Batley J."/>
            <person name="Edwards D."/>
            <person name="Nelson M.N."/>
            <person name="Wang X."/>
            <person name="Paterson A.H."/>
            <person name="King G."/>
            <person name="Bancroft I."/>
            <person name="Chalhoub B."/>
            <person name="Sharpe A.G."/>
        </authorList>
    </citation>
    <scope>NUCLEOTIDE SEQUENCE [LARGE SCALE GENOMIC DNA]</scope>
    <source>
        <strain evidence="1">cv. TO1000</strain>
    </source>
</reference>
<organism evidence="1 2">
    <name type="scientific">Brassica oleracea var. oleracea</name>
    <dbReference type="NCBI Taxonomy" id="109376"/>
    <lineage>
        <taxon>Eukaryota</taxon>
        <taxon>Viridiplantae</taxon>
        <taxon>Streptophyta</taxon>
        <taxon>Embryophyta</taxon>
        <taxon>Tracheophyta</taxon>
        <taxon>Spermatophyta</taxon>
        <taxon>Magnoliopsida</taxon>
        <taxon>eudicotyledons</taxon>
        <taxon>Gunneridae</taxon>
        <taxon>Pentapetalae</taxon>
        <taxon>rosids</taxon>
        <taxon>malvids</taxon>
        <taxon>Brassicales</taxon>
        <taxon>Brassicaceae</taxon>
        <taxon>Brassiceae</taxon>
        <taxon>Brassica</taxon>
    </lineage>
</organism>
<dbReference type="HOGENOM" id="CLU_2838680_0_0_1"/>